<accession>A0ACC0X7I5</accession>
<reference evidence="2" key="1">
    <citation type="journal article" date="2023" name="G3 (Bethesda)">
        <title>Genome assembly and association tests identify interacting loci associated with vigor, precocity, and sex in interspecific pistachio rootstocks.</title>
        <authorList>
            <person name="Palmer W."/>
            <person name="Jacygrad E."/>
            <person name="Sagayaradj S."/>
            <person name="Cavanaugh K."/>
            <person name="Han R."/>
            <person name="Bertier L."/>
            <person name="Beede B."/>
            <person name="Kafkas S."/>
            <person name="Golino D."/>
            <person name="Preece J."/>
            <person name="Michelmore R."/>
        </authorList>
    </citation>
    <scope>NUCLEOTIDE SEQUENCE [LARGE SCALE GENOMIC DNA]</scope>
</reference>
<keyword evidence="2" id="KW-1185">Reference proteome</keyword>
<gene>
    <name evidence="1" type="ORF">Pint_34270</name>
</gene>
<organism evidence="1 2">
    <name type="scientific">Pistacia integerrima</name>
    <dbReference type="NCBI Taxonomy" id="434235"/>
    <lineage>
        <taxon>Eukaryota</taxon>
        <taxon>Viridiplantae</taxon>
        <taxon>Streptophyta</taxon>
        <taxon>Embryophyta</taxon>
        <taxon>Tracheophyta</taxon>
        <taxon>Spermatophyta</taxon>
        <taxon>Magnoliopsida</taxon>
        <taxon>eudicotyledons</taxon>
        <taxon>Gunneridae</taxon>
        <taxon>Pentapetalae</taxon>
        <taxon>rosids</taxon>
        <taxon>malvids</taxon>
        <taxon>Sapindales</taxon>
        <taxon>Anacardiaceae</taxon>
        <taxon>Pistacia</taxon>
    </lineage>
</organism>
<dbReference type="EMBL" id="CM047749">
    <property type="protein sequence ID" value="KAJ0010806.1"/>
    <property type="molecule type" value="Genomic_DNA"/>
</dbReference>
<comment type="caution">
    <text evidence="1">The sequence shown here is derived from an EMBL/GenBank/DDBJ whole genome shotgun (WGS) entry which is preliminary data.</text>
</comment>
<sequence>MDATKKLQDVVSVDMHAAKGLLSSGHCYLDVRTTEEFNKGHIENALNVPYMYFTQEGKFKNPEFLNQVAVLCKKEDHLVVGCQSGARSHRACVDLLNAGYEHVTEMGGGYSAWVDNGLAQHKPAEYFKTSLKLR</sequence>
<name>A0ACC0X7I5_9ROSI</name>
<proteinExistence type="predicted"/>
<protein>
    <submittedName>
        <fullName evidence="1">Uncharacterized protein</fullName>
    </submittedName>
</protein>
<evidence type="ECO:0000313" key="1">
    <source>
        <dbReference type="EMBL" id="KAJ0010806.1"/>
    </source>
</evidence>
<dbReference type="Proteomes" id="UP001163603">
    <property type="component" value="Chromosome 14"/>
</dbReference>
<evidence type="ECO:0000313" key="2">
    <source>
        <dbReference type="Proteomes" id="UP001163603"/>
    </source>
</evidence>